<protein>
    <submittedName>
        <fullName evidence="1">Uncharacterized protein</fullName>
    </submittedName>
</protein>
<sequence length="65" mass="7254">MRPQTGQGFDLLLLARFPRVLEFCPSVGLLLSYMRIFSPTASVITKSRCSQVSIERSGFLVCTDI</sequence>
<proteinExistence type="predicted"/>
<dbReference type="EMBL" id="CADCTZ010001861">
    <property type="protein sequence ID" value="CAA9426868.1"/>
    <property type="molecule type" value="Genomic_DNA"/>
</dbReference>
<accession>A0A6J4Q387</accession>
<reference evidence="1" key="1">
    <citation type="submission" date="2020-02" db="EMBL/GenBank/DDBJ databases">
        <authorList>
            <person name="Meier V. D."/>
        </authorList>
    </citation>
    <scope>NUCLEOTIDE SEQUENCE</scope>
    <source>
        <strain evidence="1">AVDCRST_MAG84</strain>
    </source>
</reference>
<organism evidence="1">
    <name type="scientific">uncultured Microcoleus sp</name>
    <dbReference type="NCBI Taxonomy" id="259945"/>
    <lineage>
        <taxon>Bacteria</taxon>
        <taxon>Bacillati</taxon>
        <taxon>Cyanobacteriota</taxon>
        <taxon>Cyanophyceae</taxon>
        <taxon>Oscillatoriophycideae</taxon>
        <taxon>Oscillatoriales</taxon>
        <taxon>Microcoleaceae</taxon>
        <taxon>Microcoleus</taxon>
        <taxon>environmental samples</taxon>
    </lineage>
</organism>
<gene>
    <name evidence="1" type="ORF">AVDCRST_MAG84-7546</name>
</gene>
<dbReference type="AlphaFoldDB" id="A0A6J4Q387"/>
<name>A0A6J4Q387_9CYAN</name>
<evidence type="ECO:0000313" key="1">
    <source>
        <dbReference type="EMBL" id="CAA9426868.1"/>
    </source>
</evidence>